<proteinExistence type="predicted"/>
<accession>A0A843U5K4</accession>
<evidence type="ECO:0000313" key="2">
    <source>
        <dbReference type="EMBL" id="MQL80592.1"/>
    </source>
</evidence>
<dbReference type="OrthoDB" id="743446at2759"/>
<dbReference type="PANTHER" id="PTHR37721">
    <property type="entry name" value="OS05G0464200 PROTEIN"/>
    <property type="match status" value="1"/>
</dbReference>
<sequence>MKYGSLNSAASREQRNPLPRRGQIKAKIFGSLLRSVVRIGSKKRGNERKGPDDGGQSAASGSPAVKEMKWLEERETIKLRPVKRLTLSKKSSPTSTAQTPTKLLRRRCASGCCRALWAMAYEGPDNPRKGKRDQLPRRGQVKVMVFGVVVRSLLTLGSKKGREGGEGREQRHGEDLVSSTRPSPTGRQGSEAPGYGAAGSPPSPFGNFLGSTKSLNAFVVEAPSAQVL</sequence>
<evidence type="ECO:0000256" key="1">
    <source>
        <dbReference type="SAM" id="MobiDB-lite"/>
    </source>
</evidence>
<comment type="caution">
    <text evidence="2">The sequence shown here is derived from an EMBL/GenBank/DDBJ whole genome shotgun (WGS) entry which is preliminary data.</text>
</comment>
<feature type="compositionally biased region" description="Low complexity" evidence="1">
    <location>
        <begin position="189"/>
        <end position="200"/>
    </location>
</feature>
<reference evidence="2" key="1">
    <citation type="submission" date="2017-07" db="EMBL/GenBank/DDBJ databases">
        <title>Taro Niue Genome Assembly and Annotation.</title>
        <authorList>
            <person name="Atibalentja N."/>
            <person name="Keating K."/>
            <person name="Fields C.J."/>
        </authorList>
    </citation>
    <scope>NUCLEOTIDE SEQUENCE</scope>
    <source>
        <strain evidence="2">Niue_2</strain>
        <tissue evidence="2">Leaf</tissue>
    </source>
</reference>
<gene>
    <name evidence="2" type="ORF">Taro_013027</name>
</gene>
<feature type="region of interest" description="Disordered" evidence="1">
    <location>
        <begin position="82"/>
        <end position="101"/>
    </location>
</feature>
<feature type="region of interest" description="Disordered" evidence="1">
    <location>
        <begin position="1"/>
        <end position="24"/>
    </location>
</feature>
<feature type="region of interest" description="Disordered" evidence="1">
    <location>
        <begin position="158"/>
        <end position="207"/>
    </location>
</feature>
<feature type="region of interest" description="Disordered" evidence="1">
    <location>
        <begin position="39"/>
        <end position="70"/>
    </location>
</feature>
<dbReference type="Proteomes" id="UP000652761">
    <property type="component" value="Unassembled WGS sequence"/>
</dbReference>
<organism evidence="2 3">
    <name type="scientific">Colocasia esculenta</name>
    <name type="common">Wild taro</name>
    <name type="synonym">Arum esculentum</name>
    <dbReference type="NCBI Taxonomy" id="4460"/>
    <lineage>
        <taxon>Eukaryota</taxon>
        <taxon>Viridiplantae</taxon>
        <taxon>Streptophyta</taxon>
        <taxon>Embryophyta</taxon>
        <taxon>Tracheophyta</taxon>
        <taxon>Spermatophyta</taxon>
        <taxon>Magnoliopsida</taxon>
        <taxon>Liliopsida</taxon>
        <taxon>Araceae</taxon>
        <taxon>Aroideae</taxon>
        <taxon>Colocasieae</taxon>
        <taxon>Colocasia</taxon>
    </lineage>
</organism>
<feature type="compositionally biased region" description="Polar residues" evidence="1">
    <location>
        <begin position="1"/>
        <end position="11"/>
    </location>
</feature>
<dbReference type="PANTHER" id="PTHR37721:SF1">
    <property type="entry name" value="OS05G0464200 PROTEIN"/>
    <property type="match status" value="1"/>
</dbReference>
<feature type="compositionally biased region" description="Polar residues" evidence="1">
    <location>
        <begin position="177"/>
        <end position="188"/>
    </location>
</feature>
<feature type="compositionally biased region" description="Basic and acidic residues" evidence="1">
    <location>
        <begin position="160"/>
        <end position="175"/>
    </location>
</feature>
<dbReference type="EMBL" id="NMUH01000515">
    <property type="protein sequence ID" value="MQL80592.1"/>
    <property type="molecule type" value="Genomic_DNA"/>
</dbReference>
<keyword evidence="3" id="KW-1185">Reference proteome</keyword>
<evidence type="ECO:0000313" key="3">
    <source>
        <dbReference type="Proteomes" id="UP000652761"/>
    </source>
</evidence>
<name>A0A843U5K4_COLES</name>
<dbReference type="AlphaFoldDB" id="A0A843U5K4"/>
<protein>
    <submittedName>
        <fullName evidence="2">Uncharacterized protein</fullName>
    </submittedName>
</protein>